<evidence type="ECO:0000313" key="1">
    <source>
        <dbReference type="EMBL" id="CAB4575935.1"/>
    </source>
</evidence>
<gene>
    <name evidence="1" type="ORF">UFOPK1711_00808</name>
</gene>
<proteinExistence type="predicted"/>
<reference evidence="1" key="1">
    <citation type="submission" date="2020-05" db="EMBL/GenBank/DDBJ databases">
        <authorList>
            <person name="Chiriac C."/>
            <person name="Salcher M."/>
            <person name="Ghai R."/>
            <person name="Kavagutti S V."/>
        </authorList>
    </citation>
    <scope>NUCLEOTIDE SEQUENCE</scope>
</reference>
<organism evidence="1">
    <name type="scientific">freshwater metagenome</name>
    <dbReference type="NCBI Taxonomy" id="449393"/>
    <lineage>
        <taxon>unclassified sequences</taxon>
        <taxon>metagenomes</taxon>
        <taxon>ecological metagenomes</taxon>
    </lineage>
</organism>
<name>A0A6J6EKR4_9ZZZZ</name>
<dbReference type="EMBL" id="CAEZTR010000038">
    <property type="protein sequence ID" value="CAB4575935.1"/>
    <property type="molecule type" value="Genomic_DNA"/>
</dbReference>
<sequence>MAIKVVTKDCTQLSDAELAEMADICADGPSLYEVGQLSKQVEAWVLVSLAREGNGLKGFSFCTLERIGGTPSVLIGLASIKRTSKRSSVLRAILADQFKRAVMAFPDEDVLMGTRFATASGFEAFRTLDDIIPRPDHKATGEERAWGRRLTKRFGIDTSSYDDKTFIATGDGSFPLALDYESLEADKIDPQIVALFKSVGAKRGDSLVAFGWAMAEDLAKIK</sequence>
<accession>A0A6J6EKR4</accession>
<protein>
    <submittedName>
        <fullName evidence="1">Unannotated protein</fullName>
    </submittedName>
</protein>
<dbReference type="AlphaFoldDB" id="A0A6J6EKR4"/>